<reference evidence="3 4" key="2">
    <citation type="submission" date="2019-01" db="EMBL/GenBank/DDBJ databases">
        <title>The decoding of complex shrimp genome reveals the adaptation for benthos swimmer, frequently molting mechanism and breeding impact on genome.</title>
        <authorList>
            <person name="Sun Y."/>
            <person name="Gao Y."/>
            <person name="Yu Y."/>
        </authorList>
    </citation>
    <scope>NUCLEOTIDE SEQUENCE [LARGE SCALE GENOMIC DNA]</scope>
    <source>
        <tissue evidence="3">Muscle</tissue>
    </source>
</reference>
<evidence type="ECO:0000313" key="4">
    <source>
        <dbReference type="Proteomes" id="UP000283509"/>
    </source>
</evidence>
<evidence type="ECO:0000313" key="3">
    <source>
        <dbReference type="EMBL" id="ROT84575.1"/>
    </source>
</evidence>
<dbReference type="Gene3D" id="3.30.420.10">
    <property type="entry name" value="Ribonuclease H-like superfamily/Ribonuclease H"/>
    <property type="match status" value="1"/>
</dbReference>
<protein>
    <recommendedName>
        <fullName evidence="1">RNA-directed DNA polymerase</fullName>
        <ecNumber evidence="1">2.7.7.49</ecNumber>
    </recommendedName>
</protein>
<gene>
    <name evidence="3" type="ORF">C7M84_022233</name>
</gene>
<dbReference type="GO" id="GO:0003676">
    <property type="term" value="F:nucleic acid binding"/>
    <property type="evidence" value="ECO:0007669"/>
    <property type="project" value="InterPro"/>
</dbReference>
<evidence type="ECO:0000259" key="2">
    <source>
        <dbReference type="Pfam" id="PF17921"/>
    </source>
</evidence>
<feature type="domain" description="Integrase zinc-binding" evidence="2">
    <location>
        <begin position="373"/>
        <end position="422"/>
    </location>
</feature>
<dbReference type="Gene3D" id="1.10.340.70">
    <property type="match status" value="1"/>
</dbReference>
<dbReference type="Proteomes" id="UP000283509">
    <property type="component" value="Unassembled WGS sequence"/>
</dbReference>
<dbReference type="InterPro" id="IPR050951">
    <property type="entry name" value="Retrovirus_Pol_polyprotein"/>
</dbReference>
<accession>A0A3R7PW89</accession>
<dbReference type="Pfam" id="PF17921">
    <property type="entry name" value="Integrase_H2C2"/>
    <property type="match status" value="1"/>
</dbReference>
<dbReference type="GO" id="GO:0003964">
    <property type="term" value="F:RNA-directed DNA polymerase activity"/>
    <property type="evidence" value="ECO:0007669"/>
    <property type="project" value="UniProtKB-EC"/>
</dbReference>
<organism evidence="3 4">
    <name type="scientific">Penaeus vannamei</name>
    <name type="common">Whiteleg shrimp</name>
    <name type="synonym">Litopenaeus vannamei</name>
    <dbReference type="NCBI Taxonomy" id="6689"/>
    <lineage>
        <taxon>Eukaryota</taxon>
        <taxon>Metazoa</taxon>
        <taxon>Ecdysozoa</taxon>
        <taxon>Arthropoda</taxon>
        <taxon>Crustacea</taxon>
        <taxon>Multicrustacea</taxon>
        <taxon>Malacostraca</taxon>
        <taxon>Eumalacostraca</taxon>
        <taxon>Eucarida</taxon>
        <taxon>Decapoda</taxon>
        <taxon>Dendrobranchiata</taxon>
        <taxon>Penaeoidea</taxon>
        <taxon>Penaeidae</taxon>
        <taxon>Penaeus</taxon>
    </lineage>
</organism>
<dbReference type="AlphaFoldDB" id="A0A3R7PW89"/>
<proteinExistence type="predicted"/>
<sequence>MVKREAVTRLPGVRLHTSSRALQGVSGQSTPAVAEVDLAFTIHLKLSVTHQTCVVESLHFPGDILMGMDLLHRFSVRMVLEGLSAKNYVELDGCRHRISFTRGGTTGYDVPACHDVADETLEAVETPELSQSPSPVDVSPVHIAEETVAEARSDKHLAIVETCTDRLTVPRTLVTVQGHHSSVWVVDPHLKPRKVRPGTLLGYASFLEPEEVVCTVPASSMTSDTPDSKPPTEHLMDTATPDLEQEEFSEEEEFLYYGEFQDDNYHSTACLDFGYEDKDFFVFSDTPALDEACQHEELEAACAAVDSGTGGTEAVCAPLPIALRHLTANQEGQLHEVQDRFPTLFSGDKLTPLVEVFSRRTKSTRLSLSLSLCLRHAHCPPTAIHPGVHRTFQNLQGAWYFPNMHHLAREYLARCHACQQCKGVAGRAPMEEHLLPEAPLVRVSAYFMDLRGSATRFRYVLSIVDHHTRFMQLVLLRDKSANRVLRAFVDHYVTHYAT</sequence>
<dbReference type="EC" id="2.7.7.49" evidence="1"/>
<dbReference type="InterPro" id="IPR036397">
    <property type="entry name" value="RNaseH_sf"/>
</dbReference>
<evidence type="ECO:0000256" key="1">
    <source>
        <dbReference type="ARBA" id="ARBA00012493"/>
    </source>
</evidence>
<comment type="caution">
    <text evidence="3">The sequence shown here is derived from an EMBL/GenBank/DDBJ whole genome shotgun (WGS) entry which is preliminary data.</text>
</comment>
<dbReference type="InterPro" id="IPR041588">
    <property type="entry name" value="Integrase_H2C2"/>
</dbReference>
<dbReference type="PANTHER" id="PTHR37984:SF15">
    <property type="entry name" value="INTEGRASE CATALYTIC DOMAIN-CONTAINING PROTEIN"/>
    <property type="match status" value="1"/>
</dbReference>
<dbReference type="PANTHER" id="PTHR37984">
    <property type="entry name" value="PROTEIN CBG26694"/>
    <property type="match status" value="1"/>
</dbReference>
<dbReference type="OrthoDB" id="6382106at2759"/>
<name>A0A3R7PW89_PENVA</name>
<reference evidence="3 4" key="1">
    <citation type="submission" date="2018-04" db="EMBL/GenBank/DDBJ databases">
        <authorList>
            <person name="Zhang X."/>
            <person name="Yuan J."/>
            <person name="Li F."/>
            <person name="Xiang J."/>
        </authorList>
    </citation>
    <scope>NUCLEOTIDE SEQUENCE [LARGE SCALE GENOMIC DNA]</scope>
    <source>
        <tissue evidence="3">Muscle</tissue>
    </source>
</reference>
<dbReference type="EMBL" id="QCYY01000525">
    <property type="protein sequence ID" value="ROT84575.1"/>
    <property type="molecule type" value="Genomic_DNA"/>
</dbReference>
<keyword evidence="4" id="KW-1185">Reference proteome</keyword>